<comment type="caution">
    <text evidence="1">The sequence shown here is derived from an EMBL/GenBank/DDBJ whole genome shotgun (WGS) entry which is preliminary data.</text>
</comment>
<organism evidence="1 2">
    <name type="scientific">Steroidobacter gossypii</name>
    <dbReference type="NCBI Taxonomy" id="2805490"/>
    <lineage>
        <taxon>Bacteria</taxon>
        <taxon>Pseudomonadati</taxon>
        <taxon>Pseudomonadota</taxon>
        <taxon>Gammaproteobacteria</taxon>
        <taxon>Steroidobacterales</taxon>
        <taxon>Steroidobacteraceae</taxon>
        <taxon>Steroidobacter</taxon>
    </lineage>
</organism>
<protein>
    <submittedName>
        <fullName evidence="1">Uncharacterized protein</fullName>
    </submittedName>
</protein>
<dbReference type="Pfam" id="PF20461">
    <property type="entry name" value="DUF6714"/>
    <property type="match status" value="1"/>
</dbReference>
<proteinExistence type="predicted"/>
<dbReference type="InterPro" id="IPR046560">
    <property type="entry name" value="DUF6714"/>
</dbReference>
<sequence length="146" mass="16843">MDDWISDPEELRRITAEQDVKGEWWQIPESELDNISLASSYLDALGTRFYLPALLVAVLRGMKYGHYAALVRWLTPPKNEPDCALYDYFVEKFSKLTAGQREACVAVLRYVAAQDNPKDPWTKQEIKVLLAHEYWLPSAKPERQPS</sequence>
<evidence type="ECO:0000313" key="1">
    <source>
        <dbReference type="EMBL" id="MBM0107761.1"/>
    </source>
</evidence>
<reference evidence="1 2" key="1">
    <citation type="journal article" date="2021" name="Int. J. Syst. Evol. Microbiol.">
        <title>Steroidobacter gossypii sp. nov., isolated from soil of cotton cropping field.</title>
        <authorList>
            <person name="Huang R."/>
            <person name="Yang S."/>
            <person name="Zhen C."/>
            <person name="Liu W."/>
        </authorList>
    </citation>
    <scope>NUCLEOTIDE SEQUENCE [LARGE SCALE GENOMIC DNA]</scope>
    <source>
        <strain evidence="1 2">S1-65</strain>
    </source>
</reference>
<name>A0ABS1X3F8_9GAMM</name>
<evidence type="ECO:0000313" key="2">
    <source>
        <dbReference type="Proteomes" id="UP000661077"/>
    </source>
</evidence>
<dbReference type="EMBL" id="JAEVLS010000006">
    <property type="protein sequence ID" value="MBM0107761.1"/>
    <property type="molecule type" value="Genomic_DNA"/>
</dbReference>
<accession>A0ABS1X3F8</accession>
<dbReference type="Proteomes" id="UP000661077">
    <property type="component" value="Unassembled WGS sequence"/>
</dbReference>
<keyword evidence="2" id="KW-1185">Reference proteome</keyword>
<gene>
    <name evidence="1" type="ORF">JM946_23700</name>
</gene>